<dbReference type="CDD" id="cd14744">
    <property type="entry name" value="PAAR_CT_2"/>
    <property type="match status" value="1"/>
</dbReference>
<organism evidence="2 3">
    <name type="scientific">Pseudomonas fluorescens</name>
    <dbReference type="NCBI Taxonomy" id="294"/>
    <lineage>
        <taxon>Bacteria</taxon>
        <taxon>Pseudomonadati</taxon>
        <taxon>Pseudomonadota</taxon>
        <taxon>Gammaproteobacteria</taxon>
        <taxon>Pseudomonadales</taxon>
        <taxon>Pseudomonadaceae</taxon>
        <taxon>Pseudomonas</taxon>
    </lineage>
</organism>
<dbReference type="Proteomes" id="UP000379480">
    <property type="component" value="Unassembled WGS sequence"/>
</dbReference>
<protein>
    <recommendedName>
        <fullName evidence="4">PAAR domain-containing protein</fullName>
    </recommendedName>
</protein>
<feature type="region of interest" description="Disordered" evidence="1">
    <location>
        <begin position="100"/>
        <end position="134"/>
    </location>
</feature>
<proteinExistence type="predicted"/>
<dbReference type="OrthoDB" id="143720at2"/>
<evidence type="ECO:0008006" key="4">
    <source>
        <dbReference type="Google" id="ProtNLM"/>
    </source>
</evidence>
<feature type="compositionally biased region" description="Low complexity" evidence="1">
    <location>
        <begin position="100"/>
        <end position="116"/>
    </location>
</feature>
<dbReference type="AlphaFoldDB" id="A0A5E6ZW84"/>
<dbReference type="InterPro" id="IPR008727">
    <property type="entry name" value="PAAR_motif"/>
</dbReference>
<reference evidence="2 3" key="1">
    <citation type="submission" date="2019-09" db="EMBL/GenBank/DDBJ databases">
        <authorList>
            <person name="Chandra G."/>
            <person name="Truman W A."/>
        </authorList>
    </citation>
    <scope>NUCLEOTIDE SEQUENCE [LARGE SCALE GENOMIC DNA]</scope>
    <source>
        <strain evidence="2">PS723</strain>
    </source>
</reference>
<name>A0A5E6ZW84_PSEFL</name>
<accession>A0A5E6ZW84</accession>
<evidence type="ECO:0000313" key="3">
    <source>
        <dbReference type="Proteomes" id="UP000379480"/>
    </source>
</evidence>
<dbReference type="RefSeq" id="WP_150802013.1">
    <property type="nucleotide sequence ID" value="NZ_CABVHY010000002.1"/>
</dbReference>
<dbReference type="EMBL" id="CABVHY010000002">
    <property type="protein sequence ID" value="VVN70810.1"/>
    <property type="molecule type" value="Genomic_DNA"/>
</dbReference>
<dbReference type="InterPro" id="IPR019658">
    <property type="entry name" value="DUF2515"/>
</dbReference>
<dbReference type="Pfam" id="PF10720">
    <property type="entry name" value="DUF2515"/>
    <property type="match status" value="1"/>
</dbReference>
<sequence>MRRYHITVGAKTTVDGTVRTGWQYSTINGLAMAREGDEVYCPECDSTGEIVCDGPRLVDLLEGRNAALEGDLCKCKCDPPPRLIANQTLRCQEIDGGDVAPRPRAAAQPAAPAAARHSVTEPRPSGFAPAASRPTPTFAELPGRVCENLWLGYQQRAESVVAPGGRLIVDPKARNRAINAAYAQLWLHDQRFQWAGLAAFASKQVGCGLLHAADSIDKIQAEYEAGQGLKNSASKGFFGLFSRSERDRQAKLRDFEQAQRDYEQALRNNPLPSIDLGRGDESLSYAQQLYQYVYEMLAMGNTTLFLDIFPLHVFYQERGLQALETCLESRQNIYGHDQHPVLWPVGQKKLRFGHDYKEILQAFQAIEAGNIAESVKSLATHEQVNILQPVMYSNSKLVALLRGNHVTYVTGIPSGVAQAIELTLASQCRPVDDGRTIGFSNNPMADLSDIHQRMPFVLKAAAQFDELLHDGNRHQIEQAIRDIAAGRGVR</sequence>
<dbReference type="Pfam" id="PF05488">
    <property type="entry name" value="PAAR_motif"/>
    <property type="match status" value="1"/>
</dbReference>
<gene>
    <name evidence="2" type="ORF">PS723_00391</name>
</gene>
<evidence type="ECO:0000256" key="1">
    <source>
        <dbReference type="SAM" id="MobiDB-lite"/>
    </source>
</evidence>
<evidence type="ECO:0000313" key="2">
    <source>
        <dbReference type="EMBL" id="VVN70810.1"/>
    </source>
</evidence>